<protein>
    <recommendedName>
        <fullName evidence="4">RxLR effector protein</fullName>
    </recommendedName>
</protein>
<evidence type="ECO:0000256" key="1">
    <source>
        <dbReference type="SAM" id="SignalP"/>
    </source>
</evidence>
<dbReference type="EMBL" id="QXGC01001939">
    <property type="protein sequence ID" value="KAE9193461.1"/>
    <property type="molecule type" value="Genomic_DNA"/>
</dbReference>
<organism evidence="2 3">
    <name type="scientific">Phytophthora fragariae</name>
    <dbReference type="NCBI Taxonomy" id="53985"/>
    <lineage>
        <taxon>Eukaryota</taxon>
        <taxon>Sar</taxon>
        <taxon>Stramenopiles</taxon>
        <taxon>Oomycota</taxon>
        <taxon>Peronosporomycetes</taxon>
        <taxon>Peronosporales</taxon>
        <taxon>Peronosporaceae</taxon>
        <taxon>Phytophthora</taxon>
    </lineage>
</organism>
<feature type="signal peptide" evidence="1">
    <location>
        <begin position="1"/>
        <end position="21"/>
    </location>
</feature>
<keyword evidence="1" id="KW-0732">Signal</keyword>
<dbReference type="AlphaFoldDB" id="A0A6G0N490"/>
<dbReference type="Proteomes" id="UP000476176">
    <property type="component" value="Unassembled WGS sequence"/>
</dbReference>
<evidence type="ECO:0000313" key="3">
    <source>
        <dbReference type="Proteomes" id="UP000476176"/>
    </source>
</evidence>
<sequence length="108" mass="12180">MTIVIFALLLLAASDFRKLISCCIKVPVDALGHAAFKTVARILRSRNPSPNVNNEDGRNRGHTASTHLYAHFVRKFFITRVWRSWKASQSFVKGMSKMSTGTMPFLHC</sequence>
<gene>
    <name evidence="2" type="ORF">PF004_g21012</name>
</gene>
<comment type="caution">
    <text evidence="2">The sequence shown here is derived from an EMBL/GenBank/DDBJ whole genome shotgun (WGS) entry which is preliminary data.</text>
</comment>
<proteinExistence type="predicted"/>
<feature type="chain" id="PRO_5026135955" description="RxLR effector protein" evidence="1">
    <location>
        <begin position="22"/>
        <end position="108"/>
    </location>
</feature>
<evidence type="ECO:0000313" key="2">
    <source>
        <dbReference type="EMBL" id="KAE9193461.1"/>
    </source>
</evidence>
<reference evidence="2 3" key="1">
    <citation type="submission" date="2018-09" db="EMBL/GenBank/DDBJ databases">
        <title>Genomic investigation of the strawberry pathogen Phytophthora fragariae indicates pathogenicity is determined by transcriptional variation in three key races.</title>
        <authorList>
            <person name="Adams T.M."/>
            <person name="Armitage A.D."/>
            <person name="Sobczyk M.K."/>
            <person name="Bates H.J."/>
            <person name="Dunwell J.M."/>
            <person name="Nellist C.F."/>
            <person name="Harrison R.J."/>
        </authorList>
    </citation>
    <scope>NUCLEOTIDE SEQUENCE [LARGE SCALE GENOMIC DNA]</scope>
    <source>
        <strain evidence="2 3">BC-23</strain>
    </source>
</reference>
<name>A0A6G0N490_9STRA</name>
<evidence type="ECO:0008006" key="4">
    <source>
        <dbReference type="Google" id="ProtNLM"/>
    </source>
</evidence>
<accession>A0A6G0N490</accession>